<dbReference type="Proteomes" id="UP001490816">
    <property type="component" value="Unassembled WGS sequence"/>
</dbReference>
<name>A0ABV1FB08_9FIRM</name>
<reference evidence="2 3" key="1">
    <citation type="submission" date="2024-03" db="EMBL/GenBank/DDBJ databases">
        <title>Human intestinal bacterial collection.</title>
        <authorList>
            <person name="Pauvert C."/>
            <person name="Hitch T.C.A."/>
            <person name="Clavel T."/>
        </authorList>
    </citation>
    <scope>NUCLEOTIDE SEQUENCE [LARGE SCALE GENOMIC DNA]</scope>
    <source>
        <strain evidence="2 3">CLA-JM-H38</strain>
    </source>
</reference>
<keyword evidence="3" id="KW-1185">Reference proteome</keyword>
<evidence type="ECO:0008006" key="4">
    <source>
        <dbReference type="Google" id="ProtNLM"/>
    </source>
</evidence>
<evidence type="ECO:0000256" key="1">
    <source>
        <dbReference type="SAM" id="SignalP"/>
    </source>
</evidence>
<evidence type="ECO:0000313" key="2">
    <source>
        <dbReference type="EMBL" id="MEQ2470471.1"/>
    </source>
</evidence>
<gene>
    <name evidence="2" type="ORF">WMO39_09065</name>
</gene>
<organism evidence="2 3">
    <name type="scientific">Ruminococcoides intestinale</name>
    <dbReference type="NCBI Taxonomy" id="3133162"/>
    <lineage>
        <taxon>Bacteria</taxon>
        <taxon>Bacillati</taxon>
        <taxon>Bacillota</taxon>
        <taxon>Clostridia</taxon>
        <taxon>Eubacteriales</taxon>
        <taxon>Oscillospiraceae</taxon>
        <taxon>Ruminococcoides</taxon>
    </lineage>
</organism>
<keyword evidence="1" id="KW-0732">Signal</keyword>
<accession>A0ABV1FB08</accession>
<feature type="signal peptide" evidence="1">
    <location>
        <begin position="1"/>
        <end position="19"/>
    </location>
</feature>
<proteinExistence type="predicted"/>
<comment type="caution">
    <text evidence="2">The sequence shown here is derived from an EMBL/GenBank/DDBJ whole genome shotgun (WGS) entry which is preliminary data.</text>
</comment>
<dbReference type="PROSITE" id="PS51257">
    <property type="entry name" value="PROKAR_LIPOPROTEIN"/>
    <property type="match status" value="1"/>
</dbReference>
<sequence length="95" mass="10689">MTRKILIALCVLFVMPVFVITGCDEVQENLTPKSSFIADFSCEYRKMNITGKLSVSGKKLINISLDSPNTVSYKFFTQQNLILIQNGVIITVKRI</sequence>
<dbReference type="RefSeq" id="WP_117949593.1">
    <property type="nucleotide sequence ID" value="NZ_JBBMEZ010000026.1"/>
</dbReference>
<dbReference type="EMBL" id="JBBMEZ010000026">
    <property type="protein sequence ID" value="MEQ2470471.1"/>
    <property type="molecule type" value="Genomic_DNA"/>
</dbReference>
<protein>
    <recommendedName>
        <fullName evidence="4">Lipoprotein</fullName>
    </recommendedName>
</protein>
<feature type="chain" id="PRO_5047300685" description="Lipoprotein" evidence="1">
    <location>
        <begin position="20"/>
        <end position="95"/>
    </location>
</feature>
<evidence type="ECO:0000313" key="3">
    <source>
        <dbReference type="Proteomes" id="UP001490816"/>
    </source>
</evidence>